<dbReference type="Proteomes" id="UP000318478">
    <property type="component" value="Unassembled WGS sequence"/>
</dbReference>
<dbReference type="AlphaFoldDB" id="A0A5C5Y0A6"/>
<evidence type="ECO:0000313" key="3">
    <source>
        <dbReference type="Proteomes" id="UP000318478"/>
    </source>
</evidence>
<protein>
    <recommendedName>
        <fullName evidence="4">PEP-CTERM protein-sorting domain-containing protein</fullName>
    </recommendedName>
</protein>
<accession>A0A5C5Y0A6</accession>
<evidence type="ECO:0000256" key="1">
    <source>
        <dbReference type="SAM" id="SignalP"/>
    </source>
</evidence>
<keyword evidence="3" id="KW-1185">Reference proteome</keyword>
<dbReference type="EMBL" id="SJPO01000012">
    <property type="protein sequence ID" value="TWT67665.1"/>
    <property type="molecule type" value="Genomic_DNA"/>
</dbReference>
<sequence length="270" mass="28652" precursor="true">MRAVIAALAILFATMLAASAAASLIHFQSEISLLDIGDGQFFINNERVMGSFVVRDEALTSYEDGSLRFRSQMITEFEIAGESGWWFRANQGLASTTWANTGQQTPSAITPFHQTLEVGTIETGVREISAPWFSNQSGMNIDIDGDGIVDDQPGTGVFGPPPPGSGHQPTPLEILASPPIPATVETTEISAPVVLEPSFKVSLDGLAPGQYGESHEVWATFNLPSSEGESRQMLVLISAVTTTPEPSVVSLLIGACSLALAATTRRRSSS</sequence>
<proteinExistence type="predicted"/>
<keyword evidence="1" id="KW-0732">Signal</keyword>
<reference evidence="2 3" key="1">
    <citation type="submission" date="2019-02" db="EMBL/GenBank/DDBJ databases">
        <title>Deep-cultivation of Planctomycetes and their phenomic and genomic characterization uncovers novel biology.</title>
        <authorList>
            <person name="Wiegand S."/>
            <person name="Jogler M."/>
            <person name="Boedeker C."/>
            <person name="Pinto D."/>
            <person name="Vollmers J."/>
            <person name="Rivas-Marin E."/>
            <person name="Kohn T."/>
            <person name="Peeters S.H."/>
            <person name="Heuer A."/>
            <person name="Rast P."/>
            <person name="Oberbeckmann S."/>
            <person name="Bunk B."/>
            <person name="Jeske O."/>
            <person name="Meyerdierks A."/>
            <person name="Storesund J.E."/>
            <person name="Kallscheuer N."/>
            <person name="Luecker S."/>
            <person name="Lage O.M."/>
            <person name="Pohl T."/>
            <person name="Merkel B.J."/>
            <person name="Hornburger P."/>
            <person name="Mueller R.-W."/>
            <person name="Bruemmer F."/>
            <person name="Labrenz M."/>
            <person name="Spormann A.M."/>
            <person name="Op Den Camp H."/>
            <person name="Overmann J."/>
            <person name="Amann R."/>
            <person name="Jetten M.S.M."/>
            <person name="Mascher T."/>
            <person name="Medema M.H."/>
            <person name="Devos D.P."/>
            <person name="Kaster A.-K."/>
            <person name="Ovreas L."/>
            <person name="Rohde M."/>
            <person name="Galperin M.Y."/>
            <person name="Jogler C."/>
        </authorList>
    </citation>
    <scope>NUCLEOTIDE SEQUENCE [LARGE SCALE GENOMIC DNA]</scope>
    <source>
        <strain evidence="2 3">Pla123a</strain>
    </source>
</reference>
<name>A0A5C5Y0A6_9BACT</name>
<comment type="caution">
    <text evidence="2">The sequence shown here is derived from an EMBL/GenBank/DDBJ whole genome shotgun (WGS) entry which is preliminary data.</text>
</comment>
<organism evidence="2 3">
    <name type="scientific">Posidoniimonas polymericola</name>
    <dbReference type="NCBI Taxonomy" id="2528002"/>
    <lineage>
        <taxon>Bacteria</taxon>
        <taxon>Pseudomonadati</taxon>
        <taxon>Planctomycetota</taxon>
        <taxon>Planctomycetia</taxon>
        <taxon>Pirellulales</taxon>
        <taxon>Lacipirellulaceae</taxon>
        <taxon>Posidoniimonas</taxon>
    </lineage>
</organism>
<evidence type="ECO:0008006" key="4">
    <source>
        <dbReference type="Google" id="ProtNLM"/>
    </source>
</evidence>
<feature type="signal peptide" evidence="1">
    <location>
        <begin position="1"/>
        <end position="20"/>
    </location>
</feature>
<dbReference type="RefSeq" id="WP_146590599.1">
    <property type="nucleotide sequence ID" value="NZ_SJPO01000012.1"/>
</dbReference>
<feature type="chain" id="PRO_5023052999" description="PEP-CTERM protein-sorting domain-containing protein" evidence="1">
    <location>
        <begin position="21"/>
        <end position="270"/>
    </location>
</feature>
<gene>
    <name evidence="2" type="ORF">Pla123a_42210</name>
</gene>
<evidence type="ECO:0000313" key="2">
    <source>
        <dbReference type="EMBL" id="TWT67665.1"/>
    </source>
</evidence>